<evidence type="ECO:0000313" key="13">
    <source>
        <dbReference type="Proteomes" id="UP000612055"/>
    </source>
</evidence>
<keyword evidence="9" id="KW-0812">Transmembrane</keyword>
<feature type="compositionally biased region" description="Low complexity" evidence="8">
    <location>
        <begin position="1792"/>
        <end position="1801"/>
    </location>
</feature>
<evidence type="ECO:0000256" key="1">
    <source>
        <dbReference type="ARBA" id="ARBA00004430"/>
    </source>
</evidence>
<feature type="compositionally biased region" description="Basic and acidic residues" evidence="8">
    <location>
        <begin position="415"/>
        <end position="425"/>
    </location>
</feature>
<dbReference type="Proteomes" id="UP000612055">
    <property type="component" value="Unassembled WGS sequence"/>
</dbReference>
<dbReference type="InterPro" id="IPR036971">
    <property type="entry name" value="PDEase_catalytic_dom_sf"/>
</dbReference>
<feature type="compositionally biased region" description="Polar residues" evidence="8">
    <location>
        <begin position="1679"/>
        <end position="1696"/>
    </location>
</feature>
<feature type="compositionally biased region" description="Gly residues" evidence="8">
    <location>
        <begin position="601"/>
        <end position="615"/>
    </location>
</feature>
<dbReference type="PANTHER" id="PTHR11347">
    <property type="entry name" value="CYCLIC NUCLEOTIDE PHOSPHODIESTERASE"/>
    <property type="match status" value="1"/>
</dbReference>
<feature type="region of interest" description="Disordered" evidence="8">
    <location>
        <begin position="358"/>
        <end position="441"/>
    </location>
</feature>
<comment type="cofactor">
    <cofactor evidence="7">
        <name>a divalent metal cation</name>
        <dbReference type="ChEBI" id="CHEBI:60240"/>
    </cofactor>
    <text evidence="7">Binds 2 divalent metal cations per subunit. Site 1 may preferentially bind zinc ions, while site 2 has a preference for magnesium and/or manganese ions.</text>
</comment>
<evidence type="ECO:0000256" key="4">
    <source>
        <dbReference type="PIRSR" id="PIRSR623088-1"/>
    </source>
</evidence>
<dbReference type="GO" id="GO:0004114">
    <property type="term" value="F:3',5'-cyclic-nucleotide phosphodiesterase activity"/>
    <property type="evidence" value="ECO:0007669"/>
    <property type="project" value="InterPro"/>
</dbReference>
<feature type="region of interest" description="Disordered" evidence="8">
    <location>
        <begin position="2391"/>
        <end position="2435"/>
    </location>
</feature>
<dbReference type="Gene3D" id="1.10.1300.10">
    <property type="entry name" value="3'5'-cyclic nucleotide phosphodiesterase, catalytic domain"/>
    <property type="match status" value="1"/>
</dbReference>
<feature type="binding site" evidence="6">
    <location>
        <position position="2296"/>
    </location>
    <ligand>
        <name>Zn(2+)</name>
        <dbReference type="ChEBI" id="CHEBI:29105"/>
        <label>1</label>
    </ligand>
</feature>
<evidence type="ECO:0000256" key="2">
    <source>
        <dbReference type="ARBA" id="ARBA00022723"/>
    </source>
</evidence>
<gene>
    <name evidence="12" type="ORF">HYH03_000452</name>
</gene>
<dbReference type="InterPro" id="IPR002073">
    <property type="entry name" value="PDEase_catalytic_dom"/>
</dbReference>
<feature type="binding site" evidence="6">
    <location>
        <position position="2126"/>
    </location>
    <ligand>
        <name>Zn(2+)</name>
        <dbReference type="ChEBI" id="CHEBI:29105"/>
        <label>1</label>
    </ligand>
</feature>
<dbReference type="InterPro" id="IPR023088">
    <property type="entry name" value="PDEase"/>
</dbReference>
<dbReference type="SMART" id="SM01079">
    <property type="entry name" value="CHASE"/>
    <property type="match status" value="1"/>
</dbReference>
<dbReference type="InterPro" id="IPR023174">
    <property type="entry name" value="PDEase_CS"/>
</dbReference>
<feature type="domain" description="PDEase" evidence="11">
    <location>
        <begin position="2009"/>
        <end position="2390"/>
    </location>
</feature>
<keyword evidence="9" id="KW-0472">Membrane</keyword>
<dbReference type="Gene3D" id="3.80.10.10">
    <property type="entry name" value="Ribonuclease Inhibitor"/>
    <property type="match status" value="1"/>
</dbReference>
<feature type="region of interest" description="Disordered" evidence="8">
    <location>
        <begin position="60"/>
        <end position="105"/>
    </location>
</feature>
<feature type="compositionally biased region" description="Low complexity" evidence="8">
    <location>
        <begin position="1588"/>
        <end position="1599"/>
    </location>
</feature>
<keyword evidence="2 6" id="KW-0479">Metal-binding</keyword>
<feature type="region of interest" description="Disordered" evidence="8">
    <location>
        <begin position="1360"/>
        <end position="1396"/>
    </location>
</feature>
<feature type="region of interest" description="Disordered" evidence="8">
    <location>
        <begin position="1561"/>
        <end position="1599"/>
    </location>
</feature>
<feature type="compositionally biased region" description="Low complexity" evidence="8">
    <location>
        <begin position="2415"/>
        <end position="2435"/>
    </location>
</feature>
<dbReference type="PROSITE" id="PS51845">
    <property type="entry name" value="PDEASE_I_2"/>
    <property type="match status" value="1"/>
</dbReference>
<comment type="similarity">
    <text evidence="7">Belongs to the cyclic nucleotide phosphodiesterase family.</text>
</comment>
<feature type="region of interest" description="Disordered" evidence="8">
    <location>
        <begin position="479"/>
        <end position="566"/>
    </location>
</feature>
<feature type="region of interest" description="Disordered" evidence="8">
    <location>
        <begin position="1748"/>
        <end position="1814"/>
    </location>
</feature>
<feature type="region of interest" description="Disordered" evidence="8">
    <location>
        <begin position="1651"/>
        <end position="1712"/>
    </location>
</feature>
<dbReference type="GO" id="GO:0007165">
    <property type="term" value="P:signal transduction"/>
    <property type="evidence" value="ECO:0007669"/>
    <property type="project" value="InterPro"/>
</dbReference>
<feature type="binding site" evidence="5">
    <location>
        <begin position="2085"/>
        <end position="2089"/>
    </location>
    <ligand>
        <name>AMP</name>
        <dbReference type="ChEBI" id="CHEBI:456215"/>
    </ligand>
</feature>
<keyword evidence="3 7" id="KW-0378">Hydrolase</keyword>
<feature type="binding site" evidence="5">
    <location>
        <position position="2296"/>
    </location>
    <ligand>
        <name>AMP</name>
        <dbReference type="ChEBI" id="CHEBI:456215"/>
    </ligand>
</feature>
<evidence type="ECO:0000256" key="3">
    <source>
        <dbReference type="ARBA" id="ARBA00022801"/>
    </source>
</evidence>
<organism evidence="12 13">
    <name type="scientific">Edaphochlamys debaryana</name>
    <dbReference type="NCBI Taxonomy" id="47281"/>
    <lineage>
        <taxon>Eukaryota</taxon>
        <taxon>Viridiplantae</taxon>
        <taxon>Chlorophyta</taxon>
        <taxon>core chlorophytes</taxon>
        <taxon>Chlorophyceae</taxon>
        <taxon>CS clade</taxon>
        <taxon>Chlamydomonadales</taxon>
        <taxon>Chlamydomonadales incertae sedis</taxon>
        <taxon>Edaphochlamys</taxon>
    </lineage>
</organism>
<sequence>MVASGPASPGAGPDCDAGPSHAPADPALGSSSGLLDRLPPDLLSRHVLVCRASLQHLTSSDRKLHHRFPRPSSLLLRLAPPPPREGAGGRGGGGGGGPPGEGGGDGWYGSQGVLSYFVSELGTAPSVRSVSLQGWQELSGRDVHHLTAAYPRLRRLHLGGMEGSNYLLGSSLDALGSAPAQGRCLWLQEVVVDAQVVLDTSAALLALSQLPALTRLELSALPLQPSLDLPLARLAACPRLSRLGLVFEARPAAVEALLGGRGALGALTQLRSLALDFMQLGTGSSQWNAGWLLRRVAARMPYLEALHLPRGFLYDKSDPDLLAVLANLPHLTDLALGSLILGPDTAAAAAAGFPRAPLGAASSPPSTPRHAAPTDSAGPSTPGPSTAGPSASQPSAPGPSCPGPGPSCSAATDAAEARAQAREPEPEPSTPPGAVPAPGSAPAGPRVFLARPWRRLALGAVMPCYLELLLPLLGSGLRAEQAGQPGPPGQPGPGSLGQQQRLGMGMGAGAGAGMAEPPVSPLARFSLASPGGAGGAAGAAGPRAEGRGGGGSGSGRGQGEGGAAGQAGEACGVRLLELCSPSSVPLLELLPRLGTQAHAGPGSGPGSGPGPGPGAGLLCSPGLQSSAGPSTAHDPAACSSDWEARPGGLKGTAGEAAAAGAGSGGGGAGPPELRLVVRLASTWREVVGGLAALGPGLTRLALLPTYLYGSATMMPGEVVAAVTRALPGLAHLELHRLGLEPGELGCLGGMRRLRYLLLSVAQEALDRRGRAHAGALARAALEALHEAHSGAAAVAGGAGRTSADAAAGGERGPGGEGAEGVDELAGTPSRLHPHDSTAARADVVVCCPELGVEEARGLDESAELQYGSYDGAGSRLRVERLPYDSLTRVLALRADVANVRRICCQHPSTLLVPLLVLGLVLGFGLWGVLHFNNVEVSSAKDRAAAFALDVAVWYREQVTWAIAPVTLLSAMVAYNPDYAAASSLFKGLAPTIMAQTPSNVTKQIEYVPFGVVLDIEPSAGNEKAYGLDLFALDTDKDGAVETVRTRRLTLVGPLPFFEGGYGVIVRHPIFVPGVAANETFGIPNPLNPYLDLHCGGCSYNATSRTKFWGFAAALISLDAIAEAHNPQLQSLAAAGYRYEIRTLGTDTDPPVLIGSSASPPSDPVSSTISLPGQEWVVRVAPARGWSPPLNRGLLAGVVLLGVALALLAFALLVSRRKHQMLLEALLPKDVIQDLQQHTAPLEGPKIMEAETTANLLLAMLGQLLEGRLPDVRDVVFVRQAILRSTDIYQPHDLQMHFRNANLDHDVARNLMQQLGATMRASLFGDLSRHGLGGGMGVGGEGLEAGGCEDDLPLDGGYECGTEAGSEAEAEEDGDWTPQGLHGWASGEGAIPGQAPGVGGVAVPRSWARGRKDWSTLFGALTYILTPAPAGAPGYPGGAHSARFDSDPYRRSGTGGLYPGGDPLAHPGGGGRRMLGPVSGAYATLDVSMYGGGPFTSGTATITGLGTCGGGVTTGGAGGGGPGGGGGGTAGQIVSGCNIVSGASVILTGHAIIEETSGGSGVLGGSGSNPNIGSGGVPPASADGVSGLAAAASQRPSSQSPFFTRAMSFFRDSATPTASAVPLGGAASTGGVPRTMSMEHYLQGRQQQLAAAAASAALPPPPLGAGAPGLQGPARRVSMNLPTRSSGSGYFNRSRFNTIAPEPAPTPMGSAASATLQLTKPRPISAHTDDGGGGLAAAAAVAAAGTSLPSGEFETLPSSPPRQQFRAPAAGGATSRLSIFSGRGDPPRSVSFPAAAAAAAAEGPGGADGGDRTSHALHRTASRDDIALAALMAPLRRPPRKAASSLNARPPPAALLLRAGAAEAEAARAAAAAAAAAAVQAGAGPHSPAPGSAPVPAPRKRASSLGAAAFSSVLTLAGIVRERDTRDSGAGTQPAATATAVSAAAAAAYVAGGGRSGAGVTLEPLEPAAAGQYGAASTASTAHLGAIPLSGGAPLAVGPLGSRRRAGAGERRARIDFVVERVLALADSWQYDTWRLRDVTDGHPLSALGFYLIQRAGLLQRLKIKPGALARLLRHIEAGYQDNPYHNATHAADVLQTLHVLLYGTQLNQHYVDPLGLFAAYFAAIVHDYNHPGLTNDFLIASGDPLAIRYNDRSPLENHHVAAVFGAMRRPGLDALAHLPKADRAAFRKQVIEMVLATDMKQHFALLSQFSTVHRLAGYVHGGAAATAKGSPGGKLAGSGPNSHSVELREVVILDVGAGAAPAPAASPGSELLDRAPRPADEVERLLSLQLLLKAADLGHLGEDLDVHQRWLAQLEEEFFRQGDREKALGLPISPLFDRAKQGVSKSQVGFYDFVALPLLHALSTAFPGADPLMRCFLANYNHWRSVDGQPPLELTAPDAPTVATSPGAGSGGGSSLMPAAARAALATEAAPDAGP</sequence>
<evidence type="ECO:0000256" key="7">
    <source>
        <dbReference type="RuleBase" id="RU363067"/>
    </source>
</evidence>
<reference evidence="12" key="1">
    <citation type="journal article" date="2020" name="bioRxiv">
        <title>Comparative genomics of Chlamydomonas.</title>
        <authorList>
            <person name="Craig R.J."/>
            <person name="Hasan A.R."/>
            <person name="Ness R.W."/>
            <person name="Keightley P.D."/>
        </authorList>
    </citation>
    <scope>NUCLEOTIDE SEQUENCE</scope>
    <source>
        <strain evidence="12">CCAP 11/70</strain>
    </source>
</reference>
<evidence type="ECO:0000256" key="9">
    <source>
        <dbReference type="SAM" id="Phobius"/>
    </source>
</evidence>
<feature type="compositionally biased region" description="Acidic residues" evidence="8">
    <location>
        <begin position="1365"/>
        <end position="1374"/>
    </location>
</feature>
<dbReference type="Pfam" id="PF00233">
    <property type="entry name" value="PDEase_I"/>
    <property type="match status" value="1"/>
</dbReference>
<dbReference type="InterPro" id="IPR006189">
    <property type="entry name" value="CHASE_dom"/>
</dbReference>
<evidence type="ECO:0000313" key="12">
    <source>
        <dbReference type="EMBL" id="KAG2501954.1"/>
    </source>
</evidence>
<proteinExistence type="inferred from homology"/>
<keyword evidence="9" id="KW-1133">Transmembrane helix</keyword>
<comment type="subcellular location">
    <subcellularLocation>
        <location evidence="1">Cytoplasm</location>
        <location evidence="1">Cytoskeleton</location>
        <location evidence="1">Cilium axoneme</location>
    </subcellularLocation>
</comment>
<feature type="region of interest" description="Disordered" evidence="8">
    <location>
        <begin position="802"/>
        <end position="836"/>
    </location>
</feature>
<feature type="compositionally biased region" description="Gly residues" evidence="8">
    <location>
        <begin position="809"/>
        <end position="818"/>
    </location>
</feature>
<protein>
    <recommendedName>
        <fullName evidence="7">Phosphodiesterase</fullName>
        <ecNumber evidence="7">3.1.4.-</ecNumber>
    </recommendedName>
</protein>
<feature type="compositionally biased region" description="Gly residues" evidence="8">
    <location>
        <begin position="547"/>
        <end position="565"/>
    </location>
</feature>
<keyword evidence="13" id="KW-1185">Reference proteome</keyword>
<dbReference type="SUPFAM" id="SSF52047">
    <property type="entry name" value="RNI-like"/>
    <property type="match status" value="1"/>
</dbReference>
<feature type="compositionally biased region" description="Pro residues" evidence="8">
    <location>
        <begin position="396"/>
        <end position="405"/>
    </location>
</feature>
<accession>A0A836C7F1</accession>
<dbReference type="GO" id="GO:0005930">
    <property type="term" value="C:axoneme"/>
    <property type="evidence" value="ECO:0007669"/>
    <property type="project" value="UniProtKB-SubCell"/>
</dbReference>
<feature type="region of interest" description="Disordered" evidence="8">
    <location>
        <begin position="595"/>
        <end position="667"/>
    </location>
</feature>
<feature type="compositionally biased region" description="Gly residues" evidence="8">
    <location>
        <begin position="86"/>
        <end position="105"/>
    </location>
</feature>
<evidence type="ECO:0000256" key="6">
    <source>
        <dbReference type="PIRSR" id="PIRSR623088-3"/>
    </source>
</evidence>
<feature type="region of interest" description="Disordered" evidence="8">
    <location>
        <begin position="1"/>
        <end position="33"/>
    </location>
</feature>
<evidence type="ECO:0000256" key="8">
    <source>
        <dbReference type="SAM" id="MobiDB-lite"/>
    </source>
</evidence>
<dbReference type="PRINTS" id="PR00387">
    <property type="entry name" value="PDIESTERASE1"/>
</dbReference>
<name>A0A836C7F1_9CHLO</name>
<evidence type="ECO:0000259" key="10">
    <source>
        <dbReference type="PROSITE" id="PS50839"/>
    </source>
</evidence>
<dbReference type="SUPFAM" id="SSF109604">
    <property type="entry name" value="HD-domain/PDEase-like"/>
    <property type="match status" value="1"/>
</dbReference>
<feature type="binding site" evidence="5">
    <location>
        <position position="2127"/>
    </location>
    <ligand>
        <name>AMP</name>
        <dbReference type="ChEBI" id="CHEBI:456215"/>
    </ligand>
</feature>
<feature type="binding site" evidence="5">
    <location>
        <position position="2347"/>
    </location>
    <ligand>
        <name>AMP</name>
        <dbReference type="ChEBI" id="CHEBI:456215"/>
    </ligand>
</feature>
<dbReference type="EMBL" id="JAEHOE010000001">
    <property type="protein sequence ID" value="KAG2501954.1"/>
    <property type="molecule type" value="Genomic_DNA"/>
</dbReference>
<evidence type="ECO:0000259" key="11">
    <source>
        <dbReference type="PROSITE" id="PS51845"/>
    </source>
</evidence>
<dbReference type="OrthoDB" id="568146at2759"/>
<dbReference type="PROSITE" id="PS00126">
    <property type="entry name" value="PDEASE_I_1"/>
    <property type="match status" value="1"/>
</dbReference>
<feature type="binding site" evidence="6">
    <location>
        <position position="2127"/>
    </location>
    <ligand>
        <name>Zn(2+)</name>
        <dbReference type="ChEBI" id="CHEBI:29105"/>
        <label>1</label>
    </ligand>
</feature>
<evidence type="ECO:0000256" key="5">
    <source>
        <dbReference type="PIRSR" id="PIRSR623088-2"/>
    </source>
</evidence>
<feature type="binding site" evidence="6">
    <location>
        <position position="2089"/>
    </location>
    <ligand>
        <name>Zn(2+)</name>
        <dbReference type="ChEBI" id="CHEBI:29105"/>
        <label>1</label>
    </ligand>
</feature>
<dbReference type="InterPro" id="IPR003607">
    <property type="entry name" value="HD/PDEase_dom"/>
</dbReference>
<dbReference type="EC" id="3.1.4.-" evidence="7"/>
<dbReference type="CDD" id="cd00077">
    <property type="entry name" value="HDc"/>
    <property type="match status" value="1"/>
</dbReference>
<comment type="caution">
    <text evidence="12">The sequence shown here is derived from an EMBL/GenBank/DDBJ whole genome shotgun (WGS) entry which is preliminary data.</text>
</comment>
<feature type="transmembrane region" description="Helical" evidence="9">
    <location>
        <begin position="910"/>
        <end position="932"/>
    </location>
</feature>
<feature type="binding site" evidence="6">
    <location>
        <position position="2127"/>
    </location>
    <ligand>
        <name>Zn(2+)</name>
        <dbReference type="ChEBI" id="CHEBI:29105"/>
        <label>2</label>
    </ligand>
</feature>
<feature type="compositionally biased region" description="Low complexity" evidence="8">
    <location>
        <begin position="376"/>
        <end position="395"/>
    </location>
</feature>
<dbReference type="PROSITE" id="PS50839">
    <property type="entry name" value="CHASE"/>
    <property type="match status" value="1"/>
</dbReference>
<feature type="transmembrane region" description="Helical" evidence="9">
    <location>
        <begin position="1193"/>
        <end position="1213"/>
    </location>
</feature>
<dbReference type="InterPro" id="IPR032675">
    <property type="entry name" value="LRR_dom_sf"/>
</dbReference>
<dbReference type="GO" id="GO:0046872">
    <property type="term" value="F:metal ion binding"/>
    <property type="evidence" value="ECO:0007669"/>
    <property type="project" value="UniProtKB-KW"/>
</dbReference>
<feature type="domain" description="CHASE" evidence="10">
    <location>
        <begin position="1008"/>
        <end position="1178"/>
    </location>
</feature>
<feature type="active site" description="Proton donor" evidence="4">
    <location>
        <position position="2085"/>
    </location>
</feature>
<feature type="compositionally biased region" description="Low complexity" evidence="8">
    <location>
        <begin position="1663"/>
        <end position="1675"/>
    </location>
</feature>
<dbReference type="SMART" id="SM00471">
    <property type="entry name" value="HDc"/>
    <property type="match status" value="1"/>
</dbReference>